<dbReference type="OrthoDB" id="5120662at2"/>
<evidence type="ECO:0000313" key="2">
    <source>
        <dbReference type="Proteomes" id="UP000316125"/>
    </source>
</evidence>
<dbReference type="Proteomes" id="UP000316125">
    <property type="component" value="Chromosome"/>
</dbReference>
<gene>
    <name evidence="1" type="ORF">FIV50_08085</name>
</gene>
<evidence type="ECO:0000313" key="1">
    <source>
        <dbReference type="EMBL" id="QDE34755.1"/>
    </source>
</evidence>
<dbReference type="RefSeq" id="WP_140036995.1">
    <property type="nucleotide sequence ID" value="NZ_CP041040.1"/>
</dbReference>
<accession>A0A4Y5YQI3</accession>
<proteinExistence type="predicted"/>
<protein>
    <submittedName>
        <fullName evidence="1">Uncharacterized protein</fullName>
    </submittedName>
</protein>
<dbReference type="AlphaFoldDB" id="A0A4Y5YQI3"/>
<dbReference type="EMBL" id="CP041040">
    <property type="protein sequence ID" value="QDE34755.1"/>
    <property type="molecule type" value="Genomic_DNA"/>
</dbReference>
<sequence length="89" mass="9885">MSATLITSVPEVPYATPQLSTKKEHLVRASAHLWRVQDARARVLGHLRLIPDPLGVRYRAERLHLATASFRLVGDFWSADDAVAALRNG</sequence>
<reference evidence="1 2" key="1">
    <citation type="submission" date="2019-06" db="EMBL/GenBank/DDBJ databases">
        <title>Complete genome of Microbacterium foliorum M2.</title>
        <authorList>
            <person name="Cao G."/>
        </authorList>
    </citation>
    <scope>NUCLEOTIDE SEQUENCE [LARGE SCALE GENOMIC DNA]</scope>
    <source>
        <strain evidence="1 2">M2</strain>
    </source>
</reference>
<name>A0A4Y5YQI3_9MICO</name>
<organism evidence="1 2">
    <name type="scientific">Microbacterium foliorum</name>
    <dbReference type="NCBI Taxonomy" id="104336"/>
    <lineage>
        <taxon>Bacteria</taxon>
        <taxon>Bacillati</taxon>
        <taxon>Actinomycetota</taxon>
        <taxon>Actinomycetes</taxon>
        <taxon>Micrococcales</taxon>
        <taxon>Microbacteriaceae</taxon>
        <taxon>Microbacterium</taxon>
    </lineage>
</organism>